<feature type="transmembrane region" description="Helical" evidence="1">
    <location>
        <begin position="252"/>
        <end position="272"/>
    </location>
</feature>
<feature type="transmembrane region" description="Helical" evidence="1">
    <location>
        <begin position="139"/>
        <end position="160"/>
    </location>
</feature>
<dbReference type="EMBL" id="JARJCW010000028">
    <property type="protein sequence ID" value="KAJ7210457.1"/>
    <property type="molecule type" value="Genomic_DNA"/>
</dbReference>
<accession>A0AAD6YBT0</accession>
<proteinExistence type="predicted"/>
<protein>
    <submittedName>
        <fullName evidence="2">Uncharacterized protein</fullName>
    </submittedName>
</protein>
<keyword evidence="1" id="KW-0472">Membrane</keyword>
<reference evidence="2" key="1">
    <citation type="submission" date="2023-03" db="EMBL/GenBank/DDBJ databases">
        <title>Massive genome expansion in bonnet fungi (Mycena s.s.) driven by repeated elements and novel gene families across ecological guilds.</title>
        <authorList>
            <consortium name="Lawrence Berkeley National Laboratory"/>
            <person name="Harder C.B."/>
            <person name="Miyauchi S."/>
            <person name="Viragh M."/>
            <person name="Kuo A."/>
            <person name="Thoen E."/>
            <person name="Andreopoulos B."/>
            <person name="Lu D."/>
            <person name="Skrede I."/>
            <person name="Drula E."/>
            <person name="Henrissat B."/>
            <person name="Morin E."/>
            <person name="Kohler A."/>
            <person name="Barry K."/>
            <person name="LaButti K."/>
            <person name="Morin E."/>
            <person name="Salamov A."/>
            <person name="Lipzen A."/>
            <person name="Mereny Z."/>
            <person name="Hegedus B."/>
            <person name="Baldrian P."/>
            <person name="Stursova M."/>
            <person name="Weitz H."/>
            <person name="Taylor A."/>
            <person name="Grigoriev I.V."/>
            <person name="Nagy L.G."/>
            <person name="Martin F."/>
            <person name="Kauserud H."/>
        </authorList>
    </citation>
    <scope>NUCLEOTIDE SEQUENCE</scope>
    <source>
        <strain evidence="2">9144</strain>
    </source>
</reference>
<comment type="caution">
    <text evidence="2">The sequence shown here is derived from an EMBL/GenBank/DDBJ whole genome shotgun (WGS) entry which is preliminary data.</text>
</comment>
<dbReference type="AlphaFoldDB" id="A0AAD6YBT0"/>
<sequence>MSSNCGVIVCSSDIVFLQVQVWGMFFETLAFGIYLVTCCFCCRVLSMSRSQQKAFSVINWPLFVIFFIFLAKTTSSVVLHVALILRATPAGSQHEVVDDFQAGTNPINLSKYITIAIETVIGSGFFIYRCWLAYGRTRLVVVAPLVLWLAAVTVMGLLIHEDSIHKIEIQGIFGTPLSRVFGSWFWALIMAVNIITTVLIARRVWRIDYLTNHSYNTQTQPDRDDATSPTATKPNILILGQPHDTMKRATRIIIESGMIYTAVTIATFSLFITSDVHLHAVIEIVRLKSLEEAVLLPLTDCLAACANYWDCLQSRYHSQPPTN</sequence>
<keyword evidence="3" id="KW-1185">Reference proteome</keyword>
<feature type="transmembrane region" description="Helical" evidence="1">
    <location>
        <begin position="57"/>
        <end position="85"/>
    </location>
</feature>
<dbReference type="Proteomes" id="UP001219525">
    <property type="component" value="Unassembled WGS sequence"/>
</dbReference>
<feature type="transmembrane region" description="Helical" evidence="1">
    <location>
        <begin position="180"/>
        <end position="201"/>
    </location>
</feature>
<name>A0AAD6YBT0_9AGAR</name>
<feature type="transmembrane region" description="Helical" evidence="1">
    <location>
        <begin position="21"/>
        <end position="45"/>
    </location>
</feature>
<feature type="transmembrane region" description="Helical" evidence="1">
    <location>
        <begin position="112"/>
        <end position="132"/>
    </location>
</feature>
<evidence type="ECO:0000313" key="3">
    <source>
        <dbReference type="Proteomes" id="UP001219525"/>
    </source>
</evidence>
<organism evidence="2 3">
    <name type="scientific">Mycena pura</name>
    <dbReference type="NCBI Taxonomy" id="153505"/>
    <lineage>
        <taxon>Eukaryota</taxon>
        <taxon>Fungi</taxon>
        <taxon>Dikarya</taxon>
        <taxon>Basidiomycota</taxon>
        <taxon>Agaricomycotina</taxon>
        <taxon>Agaricomycetes</taxon>
        <taxon>Agaricomycetidae</taxon>
        <taxon>Agaricales</taxon>
        <taxon>Marasmiineae</taxon>
        <taxon>Mycenaceae</taxon>
        <taxon>Mycena</taxon>
    </lineage>
</organism>
<keyword evidence="1" id="KW-1133">Transmembrane helix</keyword>
<evidence type="ECO:0000256" key="1">
    <source>
        <dbReference type="SAM" id="Phobius"/>
    </source>
</evidence>
<gene>
    <name evidence="2" type="ORF">GGX14DRAFT_450795</name>
</gene>
<evidence type="ECO:0000313" key="2">
    <source>
        <dbReference type="EMBL" id="KAJ7210457.1"/>
    </source>
</evidence>
<keyword evidence="1" id="KW-0812">Transmembrane</keyword>